<evidence type="ECO:0000256" key="4">
    <source>
        <dbReference type="ARBA" id="ARBA00022989"/>
    </source>
</evidence>
<keyword evidence="5 6" id="KW-0472">Membrane</keyword>
<dbReference type="VEuPathDB" id="VectorBase:RSAN_044535"/>
<comment type="caution">
    <text evidence="7">The sequence shown here is derived from an EMBL/GenBank/DDBJ whole genome shotgun (WGS) entry which is preliminary data.</text>
</comment>
<evidence type="ECO:0000313" key="8">
    <source>
        <dbReference type="Proteomes" id="UP000821837"/>
    </source>
</evidence>
<evidence type="ECO:0000256" key="6">
    <source>
        <dbReference type="SAM" id="Phobius"/>
    </source>
</evidence>
<evidence type="ECO:0000256" key="2">
    <source>
        <dbReference type="ARBA" id="ARBA00022475"/>
    </source>
</evidence>
<comment type="subcellular location">
    <subcellularLocation>
        <location evidence="1">Cell membrane</location>
        <topology evidence="1">Multi-pass membrane protein</topology>
    </subcellularLocation>
</comment>
<keyword evidence="2" id="KW-1003">Cell membrane</keyword>
<name>A0A9D4PBY1_RHISA</name>
<keyword evidence="8" id="KW-1185">Reference proteome</keyword>
<feature type="transmembrane region" description="Helical" evidence="6">
    <location>
        <begin position="84"/>
        <end position="105"/>
    </location>
</feature>
<gene>
    <name evidence="7" type="ORF">HPB52_003952</name>
</gene>
<evidence type="ECO:0000256" key="1">
    <source>
        <dbReference type="ARBA" id="ARBA00004651"/>
    </source>
</evidence>
<protein>
    <recommendedName>
        <fullName evidence="9">Gustatory receptor</fullName>
    </recommendedName>
</protein>
<accession>A0A9D4PBY1</accession>
<evidence type="ECO:0000256" key="3">
    <source>
        <dbReference type="ARBA" id="ARBA00022692"/>
    </source>
</evidence>
<proteinExistence type="predicted"/>
<dbReference type="Proteomes" id="UP000821837">
    <property type="component" value="Unassembled WGS sequence"/>
</dbReference>
<dbReference type="Pfam" id="PF08395">
    <property type="entry name" value="7tm_7"/>
    <property type="match status" value="1"/>
</dbReference>
<sequence length="374" mass="41704">MADAGCLMVRHLRCIAQTCRLFGCFHIRDFSEKAISGASVKWKTPYTAYSAACLFFVLFFQGFVQANKISVLTSRATFTKALVITVRLFALANALVTIYCVTIRANDLLEFFRKAALFEAYTGFRAPSRRAMTSRRRCFFVFLRVAKLAVATAAFCVLLAALFGPSSLASVRHRWNVAIKMMSAFADVVFILYESVMYMVLSRTADVLVHYVRAQLRAFENCQRSFGATPCKTDLALALEAIRGNLSGIREMKACLNNIWNPAILMSSVCLLWSQCISLYCLFADRAARLDVWLGFFYSWFGSLRFLELAVVSHDLRMEAQNIKDATKTVTMAGAPSTYTRQIAGAVITYTVIVVQTKEQLVGDAVANMTMAAN</sequence>
<keyword evidence="4 6" id="KW-1133">Transmembrane helix</keyword>
<keyword evidence="3 6" id="KW-0812">Transmembrane</keyword>
<feature type="transmembrane region" description="Helical" evidence="6">
    <location>
        <begin position="259"/>
        <end position="280"/>
    </location>
</feature>
<feature type="transmembrane region" description="Helical" evidence="6">
    <location>
        <begin position="138"/>
        <end position="163"/>
    </location>
</feature>
<dbReference type="GO" id="GO:0050909">
    <property type="term" value="P:sensory perception of taste"/>
    <property type="evidence" value="ECO:0007669"/>
    <property type="project" value="InterPro"/>
</dbReference>
<organism evidence="7 8">
    <name type="scientific">Rhipicephalus sanguineus</name>
    <name type="common">Brown dog tick</name>
    <name type="synonym">Ixodes sanguineus</name>
    <dbReference type="NCBI Taxonomy" id="34632"/>
    <lineage>
        <taxon>Eukaryota</taxon>
        <taxon>Metazoa</taxon>
        <taxon>Ecdysozoa</taxon>
        <taxon>Arthropoda</taxon>
        <taxon>Chelicerata</taxon>
        <taxon>Arachnida</taxon>
        <taxon>Acari</taxon>
        <taxon>Parasitiformes</taxon>
        <taxon>Ixodida</taxon>
        <taxon>Ixodoidea</taxon>
        <taxon>Ixodidae</taxon>
        <taxon>Rhipicephalinae</taxon>
        <taxon>Rhipicephalus</taxon>
        <taxon>Rhipicephalus</taxon>
    </lineage>
</organism>
<dbReference type="GO" id="GO:0005886">
    <property type="term" value="C:plasma membrane"/>
    <property type="evidence" value="ECO:0007669"/>
    <property type="project" value="UniProtKB-SubCell"/>
</dbReference>
<reference evidence="7" key="1">
    <citation type="journal article" date="2020" name="Cell">
        <title>Large-Scale Comparative Analyses of Tick Genomes Elucidate Their Genetic Diversity and Vector Capacities.</title>
        <authorList>
            <consortium name="Tick Genome and Microbiome Consortium (TIGMIC)"/>
            <person name="Jia N."/>
            <person name="Wang J."/>
            <person name="Shi W."/>
            <person name="Du L."/>
            <person name="Sun Y."/>
            <person name="Zhan W."/>
            <person name="Jiang J.F."/>
            <person name="Wang Q."/>
            <person name="Zhang B."/>
            <person name="Ji P."/>
            <person name="Bell-Sakyi L."/>
            <person name="Cui X.M."/>
            <person name="Yuan T.T."/>
            <person name="Jiang B.G."/>
            <person name="Yang W.F."/>
            <person name="Lam T.T."/>
            <person name="Chang Q.C."/>
            <person name="Ding S.J."/>
            <person name="Wang X.J."/>
            <person name="Zhu J.G."/>
            <person name="Ruan X.D."/>
            <person name="Zhao L."/>
            <person name="Wei J.T."/>
            <person name="Ye R.Z."/>
            <person name="Que T.C."/>
            <person name="Du C.H."/>
            <person name="Zhou Y.H."/>
            <person name="Cheng J.X."/>
            <person name="Dai P.F."/>
            <person name="Guo W.B."/>
            <person name="Han X.H."/>
            <person name="Huang E.J."/>
            <person name="Li L.F."/>
            <person name="Wei W."/>
            <person name="Gao Y.C."/>
            <person name="Liu J.Z."/>
            <person name="Shao H.Z."/>
            <person name="Wang X."/>
            <person name="Wang C.C."/>
            <person name="Yang T.C."/>
            <person name="Huo Q.B."/>
            <person name="Li W."/>
            <person name="Chen H.Y."/>
            <person name="Chen S.E."/>
            <person name="Zhou L.G."/>
            <person name="Ni X.B."/>
            <person name="Tian J.H."/>
            <person name="Sheng Y."/>
            <person name="Liu T."/>
            <person name="Pan Y.S."/>
            <person name="Xia L.Y."/>
            <person name="Li J."/>
            <person name="Zhao F."/>
            <person name="Cao W.C."/>
        </authorList>
    </citation>
    <scope>NUCLEOTIDE SEQUENCE</scope>
    <source>
        <strain evidence="7">Rsan-2018</strain>
    </source>
</reference>
<evidence type="ECO:0000313" key="7">
    <source>
        <dbReference type="EMBL" id="KAH7935092.1"/>
    </source>
</evidence>
<feature type="transmembrane region" description="Helical" evidence="6">
    <location>
        <begin position="46"/>
        <end position="64"/>
    </location>
</feature>
<feature type="transmembrane region" description="Helical" evidence="6">
    <location>
        <begin position="292"/>
        <end position="312"/>
    </location>
</feature>
<feature type="transmembrane region" description="Helical" evidence="6">
    <location>
        <begin position="175"/>
        <end position="193"/>
    </location>
</feature>
<dbReference type="InterPro" id="IPR013604">
    <property type="entry name" value="7TM_chemorcpt"/>
</dbReference>
<evidence type="ECO:0008006" key="9">
    <source>
        <dbReference type="Google" id="ProtNLM"/>
    </source>
</evidence>
<reference evidence="7" key="2">
    <citation type="submission" date="2021-09" db="EMBL/GenBank/DDBJ databases">
        <authorList>
            <person name="Jia N."/>
            <person name="Wang J."/>
            <person name="Shi W."/>
            <person name="Du L."/>
            <person name="Sun Y."/>
            <person name="Zhan W."/>
            <person name="Jiang J."/>
            <person name="Wang Q."/>
            <person name="Zhang B."/>
            <person name="Ji P."/>
            <person name="Sakyi L.B."/>
            <person name="Cui X."/>
            <person name="Yuan T."/>
            <person name="Jiang B."/>
            <person name="Yang W."/>
            <person name="Lam T.T.-Y."/>
            <person name="Chang Q."/>
            <person name="Ding S."/>
            <person name="Wang X."/>
            <person name="Zhu J."/>
            <person name="Ruan X."/>
            <person name="Zhao L."/>
            <person name="Wei J."/>
            <person name="Que T."/>
            <person name="Du C."/>
            <person name="Cheng J."/>
            <person name="Dai P."/>
            <person name="Han X."/>
            <person name="Huang E."/>
            <person name="Gao Y."/>
            <person name="Liu J."/>
            <person name="Shao H."/>
            <person name="Ye R."/>
            <person name="Li L."/>
            <person name="Wei W."/>
            <person name="Wang X."/>
            <person name="Wang C."/>
            <person name="Huo Q."/>
            <person name="Li W."/>
            <person name="Guo W."/>
            <person name="Chen H."/>
            <person name="Chen S."/>
            <person name="Zhou L."/>
            <person name="Zhou L."/>
            <person name="Ni X."/>
            <person name="Tian J."/>
            <person name="Zhou Y."/>
            <person name="Sheng Y."/>
            <person name="Liu T."/>
            <person name="Pan Y."/>
            <person name="Xia L."/>
            <person name="Li J."/>
            <person name="Zhao F."/>
            <person name="Cao W."/>
        </authorList>
    </citation>
    <scope>NUCLEOTIDE SEQUENCE</scope>
    <source>
        <strain evidence="7">Rsan-2018</strain>
        <tissue evidence="7">Larvae</tissue>
    </source>
</reference>
<dbReference type="AlphaFoldDB" id="A0A9D4PBY1"/>
<dbReference type="EMBL" id="JABSTV010001255">
    <property type="protein sequence ID" value="KAH7935092.1"/>
    <property type="molecule type" value="Genomic_DNA"/>
</dbReference>
<evidence type="ECO:0000256" key="5">
    <source>
        <dbReference type="ARBA" id="ARBA00023136"/>
    </source>
</evidence>